<accession>A0A5N5T175</accession>
<evidence type="ECO:0000259" key="4">
    <source>
        <dbReference type="PROSITE" id="PS50003"/>
    </source>
</evidence>
<dbReference type="PANTHER" id="PTHR10972">
    <property type="entry name" value="OXYSTEROL-BINDING PROTEIN-RELATED"/>
    <property type="match status" value="1"/>
</dbReference>
<dbReference type="PANTHER" id="PTHR10972:SF141">
    <property type="entry name" value="OXYSTEROL-BINDING PROTEIN"/>
    <property type="match status" value="1"/>
</dbReference>
<keyword evidence="2" id="KW-0445">Lipid transport</keyword>
<dbReference type="GO" id="GO:0005829">
    <property type="term" value="C:cytosol"/>
    <property type="evidence" value="ECO:0007669"/>
    <property type="project" value="TreeGrafter"/>
</dbReference>
<keyword evidence="6" id="KW-1185">Reference proteome</keyword>
<evidence type="ECO:0000256" key="2">
    <source>
        <dbReference type="ARBA" id="ARBA00023055"/>
    </source>
</evidence>
<evidence type="ECO:0000313" key="5">
    <source>
        <dbReference type="EMBL" id="KAB7499729.1"/>
    </source>
</evidence>
<dbReference type="EMBL" id="SEYY01017036">
    <property type="protein sequence ID" value="KAB7499729.1"/>
    <property type="molecule type" value="Genomic_DNA"/>
</dbReference>
<evidence type="ECO:0000256" key="3">
    <source>
        <dbReference type="ARBA" id="ARBA00023121"/>
    </source>
</evidence>
<dbReference type="GO" id="GO:0006869">
    <property type="term" value="P:lipid transport"/>
    <property type="evidence" value="ECO:0007669"/>
    <property type="project" value="UniProtKB-KW"/>
</dbReference>
<dbReference type="AlphaFoldDB" id="A0A5N5T175"/>
<keyword evidence="1" id="KW-0813">Transport</keyword>
<dbReference type="SMART" id="SM00233">
    <property type="entry name" value="PH"/>
    <property type="match status" value="1"/>
</dbReference>
<dbReference type="InterPro" id="IPR000648">
    <property type="entry name" value="Oxysterol-bd"/>
</dbReference>
<sequence length="260" mass="29838">MIMDDKLRQPYQGHLIKFTNVVKGWQSRWFILDPERGSLEYYLHHILHIFKVLLIKTKYSHVFETLFWKSKIVSEGDKYEKARGSILLAGAVISPSDEDSLTFTVSPAVGESYKLRAHDTRDRQMWINRLRIIAEMHTRAIAHHHPPLAPREHRIRENTSSHSHLSGFGGGLDVIDAFTQVAEILEESQRQHSALAQSIEELPSHGPGIKCIEPNILLIKATSQATILCLDQSYTGTYYCIDISKSWHIHFLRIKHSQVL</sequence>
<dbReference type="OrthoDB" id="48057at2759"/>
<dbReference type="PROSITE" id="PS50003">
    <property type="entry name" value="PH_DOMAIN"/>
    <property type="match status" value="1"/>
</dbReference>
<name>A0A5N5T175_9CRUS</name>
<dbReference type="SUPFAM" id="SSF50729">
    <property type="entry name" value="PH domain-like"/>
    <property type="match status" value="1"/>
</dbReference>
<protein>
    <recommendedName>
        <fullName evidence="4">PH domain-containing protein</fullName>
    </recommendedName>
</protein>
<dbReference type="Pfam" id="PF00169">
    <property type="entry name" value="PH"/>
    <property type="match status" value="1"/>
</dbReference>
<organism evidence="5 6">
    <name type="scientific">Armadillidium nasatum</name>
    <dbReference type="NCBI Taxonomy" id="96803"/>
    <lineage>
        <taxon>Eukaryota</taxon>
        <taxon>Metazoa</taxon>
        <taxon>Ecdysozoa</taxon>
        <taxon>Arthropoda</taxon>
        <taxon>Crustacea</taxon>
        <taxon>Multicrustacea</taxon>
        <taxon>Malacostraca</taxon>
        <taxon>Eumalacostraca</taxon>
        <taxon>Peracarida</taxon>
        <taxon>Isopoda</taxon>
        <taxon>Oniscidea</taxon>
        <taxon>Crinocheta</taxon>
        <taxon>Armadillidiidae</taxon>
        <taxon>Armadillidium</taxon>
    </lineage>
</organism>
<proteinExistence type="predicted"/>
<comment type="caution">
    <text evidence="5">The sequence shown here is derived from an EMBL/GenBank/DDBJ whole genome shotgun (WGS) entry which is preliminary data.</text>
</comment>
<evidence type="ECO:0000256" key="1">
    <source>
        <dbReference type="ARBA" id="ARBA00022448"/>
    </source>
</evidence>
<dbReference type="InterPro" id="IPR011993">
    <property type="entry name" value="PH-like_dom_sf"/>
</dbReference>
<dbReference type="GO" id="GO:0016020">
    <property type="term" value="C:membrane"/>
    <property type="evidence" value="ECO:0007669"/>
    <property type="project" value="TreeGrafter"/>
</dbReference>
<evidence type="ECO:0000313" key="6">
    <source>
        <dbReference type="Proteomes" id="UP000326759"/>
    </source>
</evidence>
<gene>
    <name evidence="5" type="ORF">Anas_04724</name>
</gene>
<dbReference type="Gene3D" id="2.30.29.30">
    <property type="entry name" value="Pleckstrin-homology domain (PH domain)/Phosphotyrosine-binding domain (PTB)"/>
    <property type="match status" value="1"/>
</dbReference>
<keyword evidence="3" id="KW-0446">Lipid-binding</keyword>
<reference evidence="5 6" key="1">
    <citation type="journal article" date="2019" name="PLoS Biol.">
        <title>Sex chromosomes control vertical transmission of feminizing Wolbachia symbionts in an isopod.</title>
        <authorList>
            <person name="Becking T."/>
            <person name="Chebbi M.A."/>
            <person name="Giraud I."/>
            <person name="Moumen B."/>
            <person name="Laverre T."/>
            <person name="Caubet Y."/>
            <person name="Peccoud J."/>
            <person name="Gilbert C."/>
            <person name="Cordaux R."/>
        </authorList>
    </citation>
    <scope>NUCLEOTIDE SEQUENCE [LARGE SCALE GENOMIC DNA]</scope>
    <source>
        <strain evidence="5">ANa2</strain>
        <tissue evidence="5">Whole body excluding digestive tract and cuticle</tissue>
    </source>
</reference>
<dbReference type="InterPro" id="IPR001849">
    <property type="entry name" value="PH_domain"/>
</dbReference>
<feature type="domain" description="PH" evidence="4">
    <location>
        <begin position="8"/>
        <end position="135"/>
    </location>
</feature>
<dbReference type="Proteomes" id="UP000326759">
    <property type="component" value="Unassembled WGS sequence"/>
</dbReference>
<dbReference type="GO" id="GO:0032934">
    <property type="term" value="F:sterol binding"/>
    <property type="evidence" value="ECO:0007669"/>
    <property type="project" value="TreeGrafter"/>
</dbReference>